<dbReference type="SUPFAM" id="SSF54631">
    <property type="entry name" value="CBS-domain pair"/>
    <property type="match status" value="1"/>
</dbReference>
<dbReference type="InterPro" id="IPR046342">
    <property type="entry name" value="CBS_dom_sf"/>
</dbReference>
<evidence type="ECO:0000259" key="3">
    <source>
        <dbReference type="PROSITE" id="PS51371"/>
    </source>
</evidence>
<evidence type="ECO:0000256" key="2">
    <source>
        <dbReference type="PROSITE-ProRule" id="PRU00703"/>
    </source>
</evidence>
<dbReference type="EMBL" id="BAABIB010000010">
    <property type="protein sequence ID" value="GAA5152251.1"/>
    <property type="molecule type" value="Genomic_DNA"/>
</dbReference>
<keyword evidence="1 2" id="KW-0129">CBS domain</keyword>
<dbReference type="Pfam" id="PF00571">
    <property type="entry name" value="CBS"/>
    <property type="match status" value="2"/>
</dbReference>
<evidence type="ECO:0000313" key="4">
    <source>
        <dbReference type="EMBL" id="GAA5152251.1"/>
    </source>
</evidence>
<gene>
    <name evidence="4" type="ORF">GCM10023214_03970</name>
</gene>
<dbReference type="InterPro" id="IPR000644">
    <property type="entry name" value="CBS_dom"/>
</dbReference>
<organism evidence="4 5">
    <name type="scientific">Amycolatopsis dongchuanensis</name>
    <dbReference type="NCBI Taxonomy" id="1070866"/>
    <lineage>
        <taxon>Bacteria</taxon>
        <taxon>Bacillati</taxon>
        <taxon>Actinomycetota</taxon>
        <taxon>Actinomycetes</taxon>
        <taxon>Pseudonocardiales</taxon>
        <taxon>Pseudonocardiaceae</taxon>
        <taxon>Amycolatopsis</taxon>
    </lineage>
</organism>
<dbReference type="Proteomes" id="UP001500192">
    <property type="component" value="Unassembled WGS sequence"/>
</dbReference>
<feature type="domain" description="CBS" evidence="3">
    <location>
        <begin position="73"/>
        <end position="129"/>
    </location>
</feature>
<evidence type="ECO:0000313" key="5">
    <source>
        <dbReference type="Proteomes" id="UP001500192"/>
    </source>
</evidence>
<dbReference type="PANTHER" id="PTHR43080">
    <property type="entry name" value="CBS DOMAIN-CONTAINING PROTEIN CBSX3, MITOCHONDRIAL"/>
    <property type="match status" value="1"/>
</dbReference>
<evidence type="ECO:0000256" key="1">
    <source>
        <dbReference type="ARBA" id="ARBA00023122"/>
    </source>
</evidence>
<comment type="caution">
    <text evidence="4">The sequence shown here is derived from an EMBL/GenBank/DDBJ whole genome shotgun (WGS) entry which is preliminary data.</text>
</comment>
<name>A0ABP9PU67_9PSEU</name>
<dbReference type="SMART" id="SM00116">
    <property type="entry name" value="CBS"/>
    <property type="match status" value="2"/>
</dbReference>
<proteinExistence type="predicted"/>
<reference evidence="5" key="1">
    <citation type="journal article" date="2019" name="Int. J. Syst. Evol. Microbiol.">
        <title>The Global Catalogue of Microorganisms (GCM) 10K type strain sequencing project: providing services to taxonomists for standard genome sequencing and annotation.</title>
        <authorList>
            <consortium name="The Broad Institute Genomics Platform"/>
            <consortium name="The Broad Institute Genome Sequencing Center for Infectious Disease"/>
            <person name="Wu L."/>
            <person name="Ma J."/>
        </authorList>
    </citation>
    <scope>NUCLEOTIDE SEQUENCE [LARGE SCALE GENOMIC DNA]</scope>
    <source>
        <strain evidence="5">JCM 18054</strain>
    </source>
</reference>
<feature type="domain" description="CBS" evidence="3">
    <location>
        <begin position="1"/>
        <end position="53"/>
    </location>
</feature>
<protein>
    <submittedName>
        <fullName evidence="4">CBS domain-containing protein</fullName>
    </submittedName>
</protein>
<sequence>MTTVTTGTAAKHAAELLTQHGFTALPVVDEDDRLVGVVTEADLIADRIPRDARCAPGERVGPRTAGATVGALMSTPAIGMAPGADLAEVARALLDSRIRAMPIVDGSRVVGIVTRGDLVRVFARRDNDIATDVRHHLSVYGGPERWEVEVHDGVVRVLDEFDDQTDRHVAKVLAESVPGVVSATVLTRNRERTDD</sequence>
<dbReference type="PROSITE" id="PS51371">
    <property type="entry name" value="CBS"/>
    <property type="match status" value="2"/>
</dbReference>
<dbReference type="PANTHER" id="PTHR43080:SF26">
    <property type="entry name" value="REGULATORY PROTEIN"/>
    <property type="match status" value="1"/>
</dbReference>
<dbReference type="Gene3D" id="3.10.580.10">
    <property type="entry name" value="CBS-domain"/>
    <property type="match status" value="1"/>
</dbReference>
<accession>A0ABP9PU67</accession>
<keyword evidence="5" id="KW-1185">Reference proteome</keyword>
<dbReference type="InterPro" id="IPR051257">
    <property type="entry name" value="Diverse_CBS-Domain"/>
</dbReference>